<comment type="caution">
    <text evidence="1">The sequence shown here is derived from an EMBL/GenBank/DDBJ whole genome shotgun (WGS) entry which is preliminary data.</text>
</comment>
<dbReference type="Proteomes" id="UP000473885">
    <property type="component" value="Unassembled WGS sequence"/>
</dbReference>
<accession>A0A6M0RCA3</accession>
<evidence type="ECO:0000313" key="1">
    <source>
        <dbReference type="EMBL" id="NEZ47886.1"/>
    </source>
</evidence>
<evidence type="ECO:0000313" key="2">
    <source>
        <dbReference type="Proteomes" id="UP000473885"/>
    </source>
</evidence>
<organism evidence="1 2">
    <name type="scientific">Clostridium niameyense</name>
    <dbReference type="NCBI Taxonomy" id="1622073"/>
    <lineage>
        <taxon>Bacteria</taxon>
        <taxon>Bacillati</taxon>
        <taxon>Bacillota</taxon>
        <taxon>Clostridia</taxon>
        <taxon>Eubacteriales</taxon>
        <taxon>Clostridiaceae</taxon>
        <taxon>Clostridium</taxon>
    </lineage>
</organism>
<dbReference type="AlphaFoldDB" id="A0A6M0RCA3"/>
<proteinExistence type="predicted"/>
<reference evidence="1 2" key="1">
    <citation type="submission" date="2019-04" db="EMBL/GenBank/DDBJ databases">
        <title>Genome sequencing of Clostridium botulinum Groups I-IV and Clostridium butyricum.</title>
        <authorList>
            <person name="Brunt J."/>
            <person name="Van Vliet A.H.M."/>
            <person name="Stringer S.C."/>
            <person name="Carter A.T."/>
            <person name="Peck M.W."/>
        </authorList>
    </citation>
    <scope>NUCLEOTIDE SEQUENCE [LARGE SCALE GENOMIC DNA]</scope>
    <source>
        <strain evidence="1 2">IFR 18/094</strain>
    </source>
</reference>
<sequence length="71" mass="8256">MKGIIDRFEEEFVVVELESGETMNIPINKMPKGIREGVVINIFGRRISIDESETKKLSKDIDKLIEDMWDE</sequence>
<keyword evidence="2" id="KW-1185">Reference proteome</keyword>
<dbReference type="Pfam" id="PF11213">
    <property type="entry name" value="DUF3006"/>
    <property type="match status" value="1"/>
</dbReference>
<protein>
    <submittedName>
        <fullName evidence="1">DUF3006 domain-containing protein</fullName>
    </submittedName>
</protein>
<gene>
    <name evidence="1" type="ORF">FDF74_11905</name>
</gene>
<dbReference type="InterPro" id="IPR021377">
    <property type="entry name" value="DUF3006"/>
</dbReference>
<dbReference type="EMBL" id="SXDP01000014">
    <property type="protein sequence ID" value="NEZ47886.1"/>
    <property type="molecule type" value="Genomic_DNA"/>
</dbReference>
<name>A0A6M0RCA3_9CLOT</name>
<dbReference type="Gene3D" id="6.20.120.50">
    <property type="match status" value="1"/>
</dbReference>
<dbReference type="RefSeq" id="WP_163249780.1">
    <property type="nucleotide sequence ID" value="NZ_SXDP01000014.1"/>
</dbReference>